<protein>
    <submittedName>
        <fullName evidence="1">Uncharacterized protein</fullName>
    </submittedName>
</protein>
<dbReference type="AlphaFoldDB" id="A0A7M1B1Z1"/>
<keyword evidence="2" id="KW-1185">Reference proteome</keyword>
<evidence type="ECO:0000313" key="2">
    <source>
        <dbReference type="Proteomes" id="UP000593719"/>
    </source>
</evidence>
<dbReference type="KEGG" id="ssei:FJR45_07185"/>
<accession>A0A7M1B1Z1</accession>
<reference evidence="1 2" key="1">
    <citation type="submission" date="2019-06" db="EMBL/GenBank/DDBJ databases">
        <title>Sulfurimonas gotlandica sp. nov., a chemoautotrophic and psychrotolerant epsilonproteobacterium isolated from a pelagic redoxcline, and an emended description of the genus Sulfurimonas.</title>
        <authorList>
            <person name="Wang S."/>
            <person name="Jiang L."/>
            <person name="Shao Z."/>
        </authorList>
    </citation>
    <scope>NUCLEOTIDE SEQUENCE [LARGE SCALE GENOMIC DNA]</scope>
    <source>
        <strain evidence="1 2">S2-6</strain>
    </source>
</reference>
<name>A0A7M1B1Z1_9BACT</name>
<dbReference type="RefSeq" id="WP_193149932.1">
    <property type="nucleotide sequence ID" value="NZ_CP041235.1"/>
</dbReference>
<dbReference type="EMBL" id="CP041235">
    <property type="protein sequence ID" value="QOP43743.1"/>
    <property type="molecule type" value="Genomic_DNA"/>
</dbReference>
<organism evidence="1 2">
    <name type="scientific">Sulfurimonas sediminis</name>
    <dbReference type="NCBI Taxonomy" id="2590020"/>
    <lineage>
        <taxon>Bacteria</taxon>
        <taxon>Pseudomonadati</taxon>
        <taxon>Campylobacterota</taxon>
        <taxon>Epsilonproteobacteria</taxon>
        <taxon>Campylobacterales</taxon>
        <taxon>Sulfurimonadaceae</taxon>
        <taxon>Sulfurimonas</taxon>
    </lineage>
</organism>
<dbReference type="Proteomes" id="UP000593719">
    <property type="component" value="Chromosome"/>
</dbReference>
<proteinExistence type="predicted"/>
<evidence type="ECO:0000313" key="1">
    <source>
        <dbReference type="EMBL" id="QOP43743.1"/>
    </source>
</evidence>
<sequence>MQISLNIQDDVYQKLKNAGIDMQSKINEYLLYLVDRKDDYLNSKQFQEDRAYFHKILEDIESGKTKPLSHTEVWNTIEQHTSN</sequence>
<gene>
    <name evidence="1" type="ORF">FJR45_07185</name>
</gene>